<dbReference type="FunFam" id="3.30.54.20:FF:000004">
    <property type="entry name" value="Alanine--tRNA ligase"/>
    <property type="match status" value="1"/>
</dbReference>
<dbReference type="EC" id="6.1.1.7" evidence="2"/>
<dbReference type="Gene3D" id="2.40.30.130">
    <property type="match status" value="1"/>
</dbReference>
<dbReference type="GO" id="GO:0005739">
    <property type="term" value="C:mitochondrion"/>
    <property type="evidence" value="ECO:0007669"/>
    <property type="project" value="TreeGrafter"/>
</dbReference>
<evidence type="ECO:0000313" key="15">
    <source>
        <dbReference type="EMBL" id="CAI2379686.1"/>
    </source>
</evidence>
<reference evidence="15" key="1">
    <citation type="submission" date="2023-07" db="EMBL/GenBank/DDBJ databases">
        <authorList>
            <consortium name="AG Swart"/>
            <person name="Singh M."/>
            <person name="Singh A."/>
            <person name="Seah K."/>
            <person name="Emmerich C."/>
        </authorList>
    </citation>
    <scope>NUCLEOTIDE SEQUENCE</scope>
    <source>
        <strain evidence="15">DP1</strain>
    </source>
</reference>
<dbReference type="PROSITE" id="PS50860">
    <property type="entry name" value="AA_TRNA_LIGASE_II_ALA"/>
    <property type="match status" value="1"/>
</dbReference>
<dbReference type="GO" id="GO:0005524">
    <property type="term" value="F:ATP binding"/>
    <property type="evidence" value="ECO:0007669"/>
    <property type="project" value="UniProtKB-KW"/>
</dbReference>
<dbReference type="SUPFAM" id="SSF55681">
    <property type="entry name" value="Class II aaRS and biotin synthetases"/>
    <property type="match status" value="1"/>
</dbReference>
<keyword evidence="9" id="KW-0862">Zinc</keyword>
<evidence type="ECO:0000259" key="14">
    <source>
        <dbReference type="PROSITE" id="PS50860"/>
    </source>
</evidence>
<evidence type="ECO:0000256" key="2">
    <source>
        <dbReference type="ARBA" id="ARBA00013168"/>
    </source>
</evidence>
<dbReference type="SUPFAM" id="SSF101353">
    <property type="entry name" value="Putative anticodon-binding domain of alanyl-tRNA synthetase (AlaRS)"/>
    <property type="match status" value="1"/>
</dbReference>
<dbReference type="InterPro" id="IPR022429">
    <property type="entry name" value="Ala-tRNA_lgiase_arc"/>
</dbReference>
<dbReference type="EMBL" id="CAMPGE010021541">
    <property type="protein sequence ID" value="CAI2379686.1"/>
    <property type="molecule type" value="Genomic_DNA"/>
</dbReference>
<keyword evidence="8" id="KW-0547">Nucleotide-binding</keyword>
<dbReference type="InterPro" id="IPR012947">
    <property type="entry name" value="tRNA_SAD"/>
</dbReference>
<keyword evidence="7" id="KW-0479">Metal-binding</keyword>
<dbReference type="InterPro" id="IPR018163">
    <property type="entry name" value="Thr/Ala-tRNA-synth_IIc_edit"/>
</dbReference>
<dbReference type="Gene3D" id="3.30.980.10">
    <property type="entry name" value="Threonyl-trna Synthetase, Chain A, domain 2"/>
    <property type="match status" value="1"/>
</dbReference>
<evidence type="ECO:0000313" key="16">
    <source>
        <dbReference type="Proteomes" id="UP001295684"/>
    </source>
</evidence>
<comment type="similarity">
    <text evidence="1">Belongs to the class-II aminoacyl-tRNA synthetase family. Alax-L subfamily.</text>
</comment>
<name>A0AAD2D4K2_EUPCR</name>
<evidence type="ECO:0000256" key="8">
    <source>
        <dbReference type="ARBA" id="ARBA00022741"/>
    </source>
</evidence>
<dbReference type="FunFam" id="3.30.930.10:FF:000056">
    <property type="entry name" value="Alanine--tRNA ligase"/>
    <property type="match status" value="1"/>
</dbReference>
<dbReference type="PRINTS" id="PR00980">
    <property type="entry name" value="TRNASYNTHALA"/>
</dbReference>
<dbReference type="InterPro" id="IPR009000">
    <property type="entry name" value="Transl_B-barrel_sf"/>
</dbReference>
<dbReference type="Proteomes" id="UP001295684">
    <property type="component" value="Unassembled WGS sequence"/>
</dbReference>
<dbReference type="AlphaFoldDB" id="A0AAD2D4K2"/>
<keyword evidence="11" id="KW-0694">RNA-binding</keyword>
<keyword evidence="12" id="KW-0648">Protein biosynthesis</keyword>
<dbReference type="GO" id="GO:0006419">
    <property type="term" value="P:alanyl-tRNA aminoacylation"/>
    <property type="evidence" value="ECO:0007669"/>
    <property type="project" value="InterPro"/>
</dbReference>
<dbReference type="GO" id="GO:0004813">
    <property type="term" value="F:alanine-tRNA ligase activity"/>
    <property type="evidence" value="ECO:0007669"/>
    <property type="project" value="UniProtKB-EC"/>
</dbReference>
<evidence type="ECO:0000256" key="11">
    <source>
        <dbReference type="ARBA" id="ARBA00022884"/>
    </source>
</evidence>
<sequence length="960" mass="110301">MEDKEDTPEEISCLSVKEIKNLARPEFRANPEKFYPTETLSKLGFSRNECPKCNNFYWRASEERDTCGDSNCVGKYTFINNGFLEEGKEMTYADAWKGFERSLTNAKVPCKSIPRYPIVARWRNDVDFTAAGIYCFQPYCVTGELDPPANPLIQPQFCARFNDLDNIGLTGRHYSGFTMLGIQVFNYPNDYKFFKDECIEFNYNWLTEELKIPKEEITFVEDVWAGGGNLGPSIEYFVRGLEIGNMVFMQYKTFPDGSREELKIKVIDTGIGLERIPWLMNGNATSYMIVFKNAFEWLSERLQVAPDMDVWEKFGPYSSQLDVDEAEDIDKTWQQIADVVGKDLEEVRESIAPVKDMYIVLDHTRTVMITIIDGSLPSNVGGGGNVRNILRRVFAVLQKNGWWEKIGEMKGLLELFEYHKKDLEGIFGEFKEYKSFDEIIEVEYDRWSNTDEAMQANLKKLLKKKKNQLTLDDWDLCMSSYGIPADTISKISGLEIPTNLYYFIADKKERLTKAAPVILYDTSHLEETKNLYYQNHHLYEFEANINDVFLNVQEQNRQNIVILSQSAFYPTSGGQLHDTGELFIGEDKYEVKNIEKVGKSVLHFIEPDLPGDKQDYIGKDVKCVIDHKRRNQLRSNHTGTHIVFASCRKILGPHVWQNGAKKTLDMAHLDITHYKSLTKEQELAIENEANRIICASANINKYMMSKSDAEKEFGFNLYQGGIVPGNELRIVNIEGVDTEACCGTHCDNTSEVGWIKMINSRRISDGIVRLYYIANEKAMEVMNRETILLQDLCKLWGIDQPQIFPTAKRFFEDYKKLNAQTNKQDGQILGLQMKVVLDGAADRLMIDSDHSNPRIYFSNIGQYASEVKEKGKSVIFIGPTFIFGLFSSKDVIDLKELEELLKETNPDGYEMKKTEKISFKVKGQKKPTQTKDILQISIPGIKFDKEVLQKYFTEKEFSIL</sequence>
<organism evidence="15 16">
    <name type="scientific">Euplotes crassus</name>
    <dbReference type="NCBI Taxonomy" id="5936"/>
    <lineage>
        <taxon>Eukaryota</taxon>
        <taxon>Sar</taxon>
        <taxon>Alveolata</taxon>
        <taxon>Ciliophora</taxon>
        <taxon>Intramacronucleata</taxon>
        <taxon>Spirotrichea</taxon>
        <taxon>Hypotrichia</taxon>
        <taxon>Euplotida</taxon>
        <taxon>Euplotidae</taxon>
        <taxon>Moneuplotes</taxon>
    </lineage>
</organism>
<evidence type="ECO:0000256" key="6">
    <source>
        <dbReference type="ARBA" id="ARBA00022598"/>
    </source>
</evidence>
<evidence type="ECO:0000256" key="12">
    <source>
        <dbReference type="ARBA" id="ARBA00022917"/>
    </source>
</evidence>
<dbReference type="InterPro" id="IPR002318">
    <property type="entry name" value="Ala-tRNA-lgiase_IIc"/>
</dbReference>
<evidence type="ECO:0000256" key="4">
    <source>
        <dbReference type="ARBA" id="ARBA00022490"/>
    </source>
</evidence>
<dbReference type="HAMAP" id="MF_00036_A">
    <property type="entry name" value="Ala_tRNA_synth_A"/>
    <property type="match status" value="1"/>
</dbReference>
<evidence type="ECO:0000256" key="10">
    <source>
        <dbReference type="ARBA" id="ARBA00022840"/>
    </source>
</evidence>
<keyword evidence="10" id="KW-0067">ATP-binding</keyword>
<feature type="domain" description="Alanyl-transfer RNA synthetases family profile" evidence="14">
    <location>
        <begin position="90"/>
        <end position="784"/>
    </location>
</feature>
<evidence type="ECO:0000256" key="5">
    <source>
        <dbReference type="ARBA" id="ARBA00022555"/>
    </source>
</evidence>
<dbReference type="FunFam" id="3.30.980.10:FF:000004">
    <property type="entry name" value="Alanine--tRNA ligase, cytoplasmic"/>
    <property type="match status" value="1"/>
</dbReference>
<dbReference type="Pfam" id="PF01411">
    <property type="entry name" value="tRNA-synt_2c"/>
    <property type="match status" value="1"/>
</dbReference>
<keyword evidence="6" id="KW-0436">Ligase</keyword>
<dbReference type="GO" id="GO:0046872">
    <property type="term" value="F:metal ion binding"/>
    <property type="evidence" value="ECO:0007669"/>
    <property type="project" value="UniProtKB-KW"/>
</dbReference>
<gene>
    <name evidence="15" type="ORF">ECRASSUSDP1_LOCUS21099</name>
</gene>
<evidence type="ECO:0000256" key="1">
    <source>
        <dbReference type="ARBA" id="ARBA00008429"/>
    </source>
</evidence>
<dbReference type="InterPro" id="IPR050058">
    <property type="entry name" value="Ala-tRNA_ligase"/>
</dbReference>
<dbReference type="SMART" id="SM00863">
    <property type="entry name" value="tRNA_SAD"/>
    <property type="match status" value="1"/>
</dbReference>
<evidence type="ECO:0000256" key="7">
    <source>
        <dbReference type="ARBA" id="ARBA00022723"/>
    </source>
</evidence>
<dbReference type="PANTHER" id="PTHR11777:SF9">
    <property type="entry name" value="ALANINE--TRNA LIGASE, CYTOPLASMIC"/>
    <property type="match status" value="1"/>
</dbReference>
<accession>A0AAD2D4K2</accession>
<dbReference type="PANTHER" id="PTHR11777">
    <property type="entry name" value="ALANYL-TRNA SYNTHETASE"/>
    <property type="match status" value="1"/>
</dbReference>
<evidence type="ECO:0000256" key="9">
    <source>
        <dbReference type="ARBA" id="ARBA00022833"/>
    </source>
</evidence>
<dbReference type="SUPFAM" id="SSF50447">
    <property type="entry name" value="Translation proteins"/>
    <property type="match status" value="1"/>
</dbReference>
<keyword evidence="16" id="KW-1185">Reference proteome</keyword>
<dbReference type="InterPro" id="IPR018162">
    <property type="entry name" value="Ala-tRNA-ligase_IIc_anticod-bd"/>
</dbReference>
<protein>
    <recommendedName>
        <fullName evidence="3">Alanine--tRNA ligase</fullName>
        <ecNumber evidence="2">6.1.1.7</ecNumber>
    </recommendedName>
</protein>
<dbReference type="GO" id="GO:0002161">
    <property type="term" value="F:aminoacyl-tRNA deacylase activity"/>
    <property type="evidence" value="ECO:0007669"/>
    <property type="project" value="TreeGrafter"/>
</dbReference>
<keyword evidence="13" id="KW-0030">Aminoacyl-tRNA synthetase</keyword>
<dbReference type="Gene3D" id="3.30.930.10">
    <property type="entry name" value="Bira Bifunctional Protein, Domain 2"/>
    <property type="match status" value="1"/>
</dbReference>
<dbReference type="GO" id="GO:0000049">
    <property type="term" value="F:tRNA binding"/>
    <property type="evidence" value="ECO:0007669"/>
    <property type="project" value="UniProtKB-KW"/>
</dbReference>
<dbReference type="InterPro" id="IPR018165">
    <property type="entry name" value="Ala-tRNA-synth_IIc_core"/>
</dbReference>
<evidence type="ECO:0000256" key="13">
    <source>
        <dbReference type="ARBA" id="ARBA00023146"/>
    </source>
</evidence>
<comment type="caution">
    <text evidence="15">The sequence shown here is derived from an EMBL/GenBank/DDBJ whole genome shotgun (WGS) entry which is preliminary data.</text>
</comment>
<dbReference type="InterPro" id="IPR018164">
    <property type="entry name" value="Ala-tRNA-synth_IIc_N"/>
</dbReference>
<dbReference type="SUPFAM" id="SSF55186">
    <property type="entry name" value="ThrRS/AlaRS common domain"/>
    <property type="match status" value="1"/>
</dbReference>
<dbReference type="InterPro" id="IPR045864">
    <property type="entry name" value="aa-tRNA-synth_II/BPL/LPL"/>
</dbReference>
<proteinExistence type="inferred from homology"/>
<evidence type="ECO:0000256" key="3">
    <source>
        <dbReference type="ARBA" id="ARBA00017959"/>
    </source>
</evidence>
<dbReference type="Gene3D" id="3.30.54.20">
    <property type="match status" value="1"/>
</dbReference>
<keyword evidence="4" id="KW-0963">Cytoplasm</keyword>
<dbReference type="Pfam" id="PF07973">
    <property type="entry name" value="tRNA_SAD"/>
    <property type="match status" value="1"/>
</dbReference>
<keyword evidence="5" id="KW-0820">tRNA-binding</keyword>